<protein>
    <submittedName>
        <fullName evidence="3">CapA family protein</fullName>
    </submittedName>
</protein>
<dbReference type="PANTHER" id="PTHR33393:SF13">
    <property type="entry name" value="PGA BIOSYNTHESIS PROTEIN CAPA"/>
    <property type="match status" value="1"/>
</dbReference>
<dbReference type="PANTHER" id="PTHR33393">
    <property type="entry name" value="POLYGLUTAMINE SYNTHESIS ACCESSORY PROTEIN RV0574C-RELATED"/>
    <property type="match status" value="1"/>
</dbReference>
<dbReference type="EMBL" id="JBHTKJ010000007">
    <property type="protein sequence ID" value="MFD1037429.1"/>
    <property type="molecule type" value="Genomic_DNA"/>
</dbReference>
<dbReference type="InterPro" id="IPR019079">
    <property type="entry name" value="Capsule_synth_CapA"/>
</dbReference>
<dbReference type="RefSeq" id="WP_390359466.1">
    <property type="nucleotide sequence ID" value="NZ_JBHTKJ010000007.1"/>
</dbReference>
<feature type="domain" description="Capsule synthesis protein CapA" evidence="2">
    <location>
        <begin position="6"/>
        <end position="274"/>
    </location>
</feature>
<evidence type="ECO:0000259" key="2">
    <source>
        <dbReference type="SMART" id="SM00854"/>
    </source>
</evidence>
<dbReference type="Gene3D" id="3.60.21.10">
    <property type="match status" value="1"/>
</dbReference>
<comment type="similarity">
    <text evidence="1">Belongs to the CapA family.</text>
</comment>
<organism evidence="3 4">
    <name type="scientific">Virgibacillus byunsanensis</name>
    <dbReference type="NCBI Taxonomy" id="570945"/>
    <lineage>
        <taxon>Bacteria</taxon>
        <taxon>Bacillati</taxon>
        <taxon>Bacillota</taxon>
        <taxon>Bacilli</taxon>
        <taxon>Bacillales</taxon>
        <taxon>Bacillaceae</taxon>
        <taxon>Virgibacillus</taxon>
    </lineage>
</organism>
<name>A0ABW3LIU5_9BACI</name>
<evidence type="ECO:0000313" key="3">
    <source>
        <dbReference type="EMBL" id="MFD1037429.1"/>
    </source>
</evidence>
<sequence>MAKPIHIAAVGDITLSQKISEDLDRNLWDSADVRIGNLESPLVGKFGPPADKQFRLHQRVEAGEWLKDLNPTAVSIANNHTMDWGSEGLYQTQKELDRIGVKHSGGGRDIDEAIQPALLNVGNHRIAFLSWATTLAPGFQAMKTRPGIAGVRVKSSYELEPSLDLEQPGTAPWIKSLPFEEDLSLLDKVIEKAYQEVDFVILALHWGVPPQWCTPYQGLIAEYQPILAQRAAKAGADLILGHHAHAPYGMESFIGKHEKEVPVFYSLGNYISHYEYSKVGLDVSSSTIQFPPSLPENRQTSIADIKLLPAKGRLEIEMVKVQPAILSDIGEAIVTNKEKSFEIANRLHEFTNLRGTSTVIEENNLVWKNTRK</sequence>
<proteinExistence type="inferred from homology"/>
<dbReference type="InterPro" id="IPR052169">
    <property type="entry name" value="CW_Biosynth-Accessory"/>
</dbReference>
<dbReference type="SMART" id="SM00854">
    <property type="entry name" value="PGA_cap"/>
    <property type="match status" value="1"/>
</dbReference>
<dbReference type="CDD" id="cd07381">
    <property type="entry name" value="MPP_CapA"/>
    <property type="match status" value="1"/>
</dbReference>
<accession>A0ABW3LIU5</accession>
<keyword evidence="4" id="KW-1185">Reference proteome</keyword>
<evidence type="ECO:0000256" key="1">
    <source>
        <dbReference type="ARBA" id="ARBA00005662"/>
    </source>
</evidence>
<reference evidence="4" key="1">
    <citation type="journal article" date="2019" name="Int. J. Syst. Evol. Microbiol.">
        <title>The Global Catalogue of Microorganisms (GCM) 10K type strain sequencing project: providing services to taxonomists for standard genome sequencing and annotation.</title>
        <authorList>
            <consortium name="The Broad Institute Genomics Platform"/>
            <consortium name="The Broad Institute Genome Sequencing Center for Infectious Disease"/>
            <person name="Wu L."/>
            <person name="Ma J."/>
        </authorList>
    </citation>
    <scope>NUCLEOTIDE SEQUENCE [LARGE SCALE GENOMIC DNA]</scope>
    <source>
        <strain evidence="4">CCUG 56754</strain>
    </source>
</reference>
<evidence type="ECO:0000313" key="4">
    <source>
        <dbReference type="Proteomes" id="UP001597040"/>
    </source>
</evidence>
<dbReference type="Pfam" id="PF09587">
    <property type="entry name" value="PGA_cap"/>
    <property type="match status" value="1"/>
</dbReference>
<dbReference type="Proteomes" id="UP001597040">
    <property type="component" value="Unassembled WGS sequence"/>
</dbReference>
<dbReference type="InterPro" id="IPR029052">
    <property type="entry name" value="Metallo-depent_PP-like"/>
</dbReference>
<gene>
    <name evidence="3" type="ORF">ACFQ3N_03180</name>
</gene>
<dbReference type="SUPFAM" id="SSF56300">
    <property type="entry name" value="Metallo-dependent phosphatases"/>
    <property type="match status" value="1"/>
</dbReference>
<comment type="caution">
    <text evidence="3">The sequence shown here is derived from an EMBL/GenBank/DDBJ whole genome shotgun (WGS) entry which is preliminary data.</text>
</comment>